<dbReference type="Proteomes" id="UP000198797">
    <property type="component" value="Unassembled WGS sequence"/>
</dbReference>
<accession>A0A1C4WJS9</accession>
<feature type="region of interest" description="Disordered" evidence="1">
    <location>
        <begin position="133"/>
        <end position="161"/>
    </location>
</feature>
<dbReference type="AlphaFoldDB" id="A0A1C4WJS9"/>
<feature type="region of interest" description="Disordered" evidence="1">
    <location>
        <begin position="1"/>
        <end position="20"/>
    </location>
</feature>
<organism evidence="2 3">
    <name type="scientific">Micromonospora matsumotoense</name>
    <dbReference type="NCBI Taxonomy" id="121616"/>
    <lineage>
        <taxon>Bacteria</taxon>
        <taxon>Bacillati</taxon>
        <taxon>Actinomycetota</taxon>
        <taxon>Actinomycetes</taxon>
        <taxon>Micromonosporales</taxon>
        <taxon>Micromonosporaceae</taxon>
        <taxon>Micromonospora</taxon>
    </lineage>
</organism>
<reference evidence="3" key="1">
    <citation type="submission" date="2016-06" db="EMBL/GenBank/DDBJ databases">
        <authorList>
            <person name="Varghese N."/>
            <person name="Submissions Spin"/>
        </authorList>
    </citation>
    <scope>NUCLEOTIDE SEQUENCE [LARGE SCALE GENOMIC DNA]</scope>
    <source>
        <strain evidence="3">DSM 44100</strain>
    </source>
</reference>
<keyword evidence="3" id="KW-1185">Reference proteome</keyword>
<sequence length="161" mass="17793">MSGVMAGQNGAVDEEHARPAGVDDATVEALGKLSEALETIHRVRGHLYSAHQLVGGADLTLDRVVELLRAAGHDEVADRVAHELLGRNVLPGRWTFQLVEEFDDGYYATFQEIERYAREKLAGGRRHLYEAEMKQRRRTPGMPGHEATPESARPGRRGRGA</sequence>
<gene>
    <name evidence="2" type="ORF">GA0070216_103403</name>
</gene>
<dbReference type="EMBL" id="FMCU01000003">
    <property type="protein sequence ID" value="SCE96475.1"/>
    <property type="molecule type" value="Genomic_DNA"/>
</dbReference>
<protein>
    <submittedName>
        <fullName evidence="2">Uncharacterized protein</fullName>
    </submittedName>
</protein>
<evidence type="ECO:0000313" key="2">
    <source>
        <dbReference type="EMBL" id="SCE96475.1"/>
    </source>
</evidence>
<evidence type="ECO:0000256" key="1">
    <source>
        <dbReference type="SAM" id="MobiDB-lite"/>
    </source>
</evidence>
<proteinExistence type="predicted"/>
<dbReference type="STRING" id="121616.GA0070216_103403"/>
<evidence type="ECO:0000313" key="3">
    <source>
        <dbReference type="Proteomes" id="UP000198797"/>
    </source>
</evidence>
<name>A0A1C4WJS9_9ACTN</name>